<protein>
    <recommendedName>
        <fullName evidence="4">HTH La-type RNA-binding domain-containing protein</fullName>
    </recommendedName>
</protein>
<comment type="caution">
    <text evidence="5">The sequence shown here is derived from an EMBL/GenBank/DDBJ whole genome shotgun (WGS) entry which is preliminary data.</text>
</comment>
<dbReference type="EMBL" id="JAIWQS010000003">
    <property type="protein sequence ID" value="KAJ8771101.1"/>
    <property type="molecule type" value="Genomic_DNA"/>
</dbReference>
<feature type="compositionally biased region" description="Low complexity" evidence="3">
    <location>
        <begin position="138"/>
        <end position="155"/>
    </location>
</feature>
<sequence length="536" mass="57724">MTSTASIMTKTASNRSPCHSAIDNSNSSNTKGVSPQSRSTGGAVSSPWTHIVLSESERILATPYLPPVAEEQAPVVSASSSASSTVEEDFSENGNVSGSNAGKRPAWNKPLNGTSEVGTVMGAELWPPLSKSARGATKSSSDSLKGLSDGSLPDSVSQLQGSETIPSSSSPRQSSNNANPNSTPNHMVSARSRSMKGNSTNSSSNDGTSQPPGMQGPVGEGHLDNSSPRDHSQRNTQLRGANDHQQQMRNSFRNRNGGLHSRGDSSHHHNLGGRRDQDRVNQGWNNQRHFNGRDGHMQSQRPFTRFMRHPPLSSALPPTSASYVASSPLQGFGNTMGFPEFPLQVYYAAPRMPPPAMFFPDPQLHYNIMKQINYYFSDENLIKDTFLRQNMDDQGWVHVTLIAGFKKVAQLTPNIQVILDSMRNSNVVEVQGDKIRRQNDWKRWIMPPSVQFANVSTAQSSAGILGGHIESISLEEKASNHIVRSGASIPTDAICSSSSSGDLNSQSELSSSRRLGHVSAQGGVDHSASSPISTKQ</sequence>
<evidence type="ECO:0000256" key="3">
    <source>
        <dbReference type="SAM" id="MobiDB-lite"/>
    </source>
</evidence>
<organism evidence="5 6">
    <name type="scientific">Erythroxylum novogranatense</name>
    <dbReference type="NCBI Taxonomy" id="1862640"/>
    <lineage>
        <taxon>Eukaryota</taxon>
        <taxon>Viridiplantae</taxon>
        <taxon>Streptophyta</taxon>
        <taxon>Embryophyta</taxon>
        <taxon>Tracheophyta</taxon>
        <taxon>Spermatophyta</taxon>
        <taxon>Magnoliopsida</taxon>
        <taxon>eudicotyledons</taxon>
        <taxon>Gunneridae</taxon>
        <taxon>Pentapetalae</taxon>
        <taxon>rosids</taxon>
        <taxon>fabids</taxon>
        <taxon>Malpighiales</taxon>
        <taxon>Erythroxylaceae</taxon>
        <taxon>Erythroxylum</taxon>
    </lineage>
</organism>
<gene>
    <name evidence="5" type="ORF">K2173_023426</name>
</gene>
<dbReference type="GO" id="GO:0003723">
    <property type="term" value="F:RNA binding"/>
    <property type="evidence" value="ECO:0007669"/>
    <property type="project" value="UniProtKB-UniRule"/>
</dbReference>
<dbReference type="PANTHER" id="PTHR22792:SF132">
    <property type="entry name" value="LA-RELATED PROTEIN 1"/>
    <property type="match status" value="1"/>
</dbReference>
<dbReference type="CDD" id="cd07323">
    <property type="entry name" value="LAM"/>
    <property type="match status" value="1"/>
</dbReference>
<reference evidence="5 6" key="1">
    <citation type="submission" date="2021-09" db="EMBL/GenBank/DDBJ databases">
        <title>Genomic insights and catalytic innovation underlie evolution of tropane alkaloids biosynthesis.</title>
        <authorList>
            <person name="Wang Y.-J."/>
            <person name="Tian T."/>
            <person name="Huang J.-P."/>
            <person name="Huang S.-X."/>
        </authorList>
    </citation>
    <scope>NUCLEOTIDE SEQUENCE [LARGE SCALE GENOMIC DNA]</scope>
    <source>
        <strain evidence="5">KIB-2018</strain>
        <tissue evidence="5">Leaf</tissue>
    </source>
</reference>
<dbReference type="InterPro" id="IPR036388">
    <property type="entry name" value="WH-like_DNA-bd_sf"/>
</dbReference>
<dbReference type="SUPFAM" id="SSF46785">
    <property type="entry name" value="Winged helix' DNA-binding domain"/>
    <property type="match status" value="1"/>
</dbReference>
<feature type="compositionally biased region" description="Basic and acidic residues" evidence="3">
    <location>
        <begin position="261"/>
        <end position="279"/>
    </location>
</feature>
<feature type="region of interest" description="Disordered" evidence="3">
    <location>
        <begin position="494"/>
        <end position="536"/>
    </location>
</feature>
<dbReference type="AlphaFoldDB" id="A0AAV8TVT3"/>
<feature type="compositionally biased region" description="Basic and acidic residues" evidence="3">
    <location>
        <begin position="221"/>
        <end position="233"/>
    </location>
</feature>
<evidence type="ECO:0000259" key="4">
    <source>
        <dbReference type="PROSITE" id="PS50961"/>
    </source>
</evidence>
<dbReference type="Pfam" id="PF05383">
    <property type="entry name" value="La"/>
    <property type="match status" value="1"/>
</dbReference>
<feature type="compositionally biased region" description="Polar residues" evidence="3">
    <location>
        <begin position="234"/>
        <end position="254"/>
    </location>
</feature>
<feature type="domain" description="HTH La-type RNA-binding" evidence="4">
    <location>
        <begin position="358"/>
        <end position="447"/>
    </location>
</feature>
<name>A0AAV8TVT3_9ROSI</name>
<dbReference type="PANTHER" id="PTHR22792">
    <property type="entry name" value="LUPUS LA PROTEIN-RELATED"/>
    <property type="match status" value="1"/>
</dbReference>
<dbReference type="InterPro" id="IPR006630">
    <property type="entry name" value="La_HTH"/>
</dbReference>
<feature type="region of interest" description="Disordered" evidence="3">
    <location>
        <begin position="71"/>
        <end position="298"/>
    </location>
</feature>
<keyword evidence="1 2" id="KW-0694">RNA-binding</keyword>
<keyword evidence="6" id="KW-1185">Reference proteome</keyword>
<proteinExistence type="predicted"/>
<dbReference type="InterPro" id="IPR036390">
    <property type="entry name" value="WH_DNA-bd_sf"/>
</dbReference>
<dbReference type="Proteomes" id="UP001159364">
    <property type="component" value="Linkage Group LG03"/>
</dbReference>
<dbReference type="InterPro" id="IPR045180">
    <property type="entry name" value="La_dom_prot"/>
</dbReference>
<dbReference type="Gene3D" id="1.10.10.10">
    <property type="entry name" value="Winged helix-like DNA-binding domain superfamily/Winged helix DNA-binding domain"/>
    <property type="match status" value="1"/>
</dbReference>
<dbReference type="PROSITE" id="PS50961">
    <property type="entry name" value="HTH_LA"/>
    <property type="match status" value="1"/>
</dbReference>
<feature type="compositionally biased region" description="Polar residues" evidence="3">
    <location>
        <begin position="156"/>
        <end position="165"/>
    </location>
</feature>
<dbReference type="GO" id="GO:0005737">
    <property type="term" value="C:cytoplasm"/>
    <property type="evidence" value="ECO:0007669"/>
    <property type="project" value="UniProtKB-ARBA"/>
</dbReference>
<accession>A0AAV8TVT3</accession>
<feature type="compositionally biased region" description="Polar residues" evidence="3">
    <location>
        <begin position="527"/>
        <end position="536"/>
    </location>
</feature>
<evidence type="ECO:0000313" key="5">
    <source>
        <dbReference type="EMBL" id="KAJ8771101.1"/>
    </source>
</evidence>
<dbReference type="SMART" id="SM00715">
    <property type="entry name" value="LA"/>
    <property type="match status" value="1"/>
</dbReference>
<feature type="compositionally biased region" description="Low complexity" evidence="3">
    <location>
        <begin position="166"/>
        <end position="185"/>
    </location>
</feature>
<feature type="compositionally biased region" description="Low complexity" evidence="3">
    <location>
        <begin position="496"/>
        <end position="512"/>
    </location>
</feature>
<evidence type="ECO:0000256" key="1">
    <source>
        <dbReference type="ARBA" id="ARBA00022884"/>
    </source>
</evidence>
<feature type="compositionally biased region" description="Polar residues" evidence="3">
    <location>
        <begin position="280"/>
        <end position="289"/>
    </location>
</feature>
<feature type="region of interest" description="Disordered" evidence="3">
    <location>
        <begin position="1"/>
        <end position="47"/>
    </location>
</feature>
<feature type="compositionally biased region" description="Low complexity" evidence="3">
    <location>
        <begin position="71"/>
        <end position="85"/>
    </location>
</feature>
<evidence type="ECO:0000313" key="6">
    <source>
        <dbReference type="Proteomes" id="UP001159364"/>
    </source>
</evidence>
<feature type="compositionally biased region" description="Low complexity" evidence="3">
    <location>
        <begin position="197"/>
        <end position="209"/>
    </location>
</feature>
<evidence type="ECO:0000256" key="2">
    <source>
        <dbReference type="PROSITE-ProRule" id="PRU00332"/>
    </source>
</evidence>